<feature type="transmembrane region" description="Helical" evidence="6">
    <location>
        <begin position="251"/>
        <end position="274"/>
    </location>
</feature>
<evidence type="ECO:0000256" key="2">
    <source>
        <dbReference type="ARBA" id="ARBA00022475"/>
    </source>
</evidence>
<dbReference type="NCBIfam" id="TIGR00765">
    <property type="entry name" value="yihY_not_rbn"/>
    <property type="match status" value="1"/>
</dbReference>
<dbReference type="STRING" id="760192.Halhy_0802"/>
<dbReference type="InterPro" id="IPR017039">
    <property type="entry name" value="Virul_fac_BrkB"/>
</dbReference>
<dbReference type="EMBL" id="CP002691">
    <property type="protein sequence ID" value="AEE48709.1"/>
    <property type="molecule type" value="Genomic_DNA"/>
</dbReference>
<keyword evidence="8" id="KW-1185">Reference proteome</keyword>
<dbReference type="Proteomes" id="UP000008461">
    <property type="component" value="Chromosome"/>
</dbReference>
<keyword evidence="2" id="KW-1003">Cell membrane</keyword>
<sequence>MKIKLPDFAKWETWFWGSPLWTKLIGWAQNRSFPGFFGVSIYNVVKFFIQEVQRFDLFTRANSIAYSFFLSLFPSLIALFTLIPWLKRTFLHYLPEGENFDHFLQNEIQKIMPGDAGKQLFGFIEDITNNPRIALLSIGFVSAIYFSSNGILSLLRSFDKTYEDFAKWNSWKMRWVAILLTFQLSGLLIASVILVILGQSFIKTINNWLNLSFLAEQSLNMVRWLAIIALYYVSIALIYRNGAAMIRKFKFFTPGAALASTLCLLSSVIFSMYVDMFNTYNRLYGSIGAIIVLMLWIQMNVMSILIGFELNASIVINKRILGMTEKIKETSQQLEAEEDHYGGA</sequence>
<evidence type="ECO:0000256" key="3">
    <source>
        <dbReference type="ARBA" id="ARBA00022692"/>
    </source>
</evidence>
<evidence type="ECO:0000256" key="5">
    <source>
        <dbReference type="ARBA" id="ARBA00023136"/>
    </source>
</evidence>
<accession>F4L3V5</accession>
<reference key="2">
    <citation type="submission" date="2011-04" db="EMBL/GenBank/DDBJ databases">
        <title>Complete sequence of chromosome of Haliscomenobacter hydrossis DSM 1100.</title>
        <authorList>
            <consortium name="US DOE Joint Genome Institute (JGI-PGF)"/>
            <person name="Lucas S."/>
            <person name="Han J."/>
            <person name="Lapidus A."/>
            <person name="Bruce D."/>
            <person name="Goodwin L."/>
            <person name="Pitluck S."/>
            <person name="Peters L."/>
            <person name="Kyrpides N."/>
            <person name="Mavromatis K."/>
            <person name="Ivanova N."/>
            <person name="Ovchinnikova G."/>
            <person name="Pagani I."/>
            <person name="Daligault H."/>
            <person name="Detter J.C."/>
            <person name="Han C."/>
            <person name="Land M."/>
            <person name="Hauser L."/>
            <person name="Markowitz V."/>
            <person name="Cheng J.-F."/>
            <person name="Hugenholtz P."/>
            <person name="Woyke T."/>
            <person name="Wu D."/>
            <person name="Verbarg S."/>
            <person name="Frueling A."/>
            <person name="Brambilla E."/>
            <person name="Klenk H.-P."/>
            <person name="Eisen J.A."/>
        </authorList>
    </citation>
    <scope>NUCLEOTIDE SEQUENCE</scope>
    <source>
        <strain>DSM 1100</strain>
    </source>
</reference>
<keyword evidence="3 6" id="KW-0812">Transmembrane</keyword>
<dbReference type="RefSeq" id="WP_013763273.1">
    <property type="nucleotide sequence ID" value="NC_015510.1"/>
</dbReference>
<evidence type="ECO:0000313" key="7">
    <source>
        <dbReference type="EMBL" id="AEE48709.1"/>
    </source>
</evidence>
<organism evidence="7 8">
    <name type="scientific">Haliscomenobacter hydrossis (strain ATCC 27775 / DSM 1100 / LMG 10767 / O)</name>
    <dbReference type="NCBI Taxonomy" id="760192"/>
    <lineage>
        <taxon>Bacteria</taxon>
        <taxon>Pseudomonadati</taxon>
        <taxon>Bacteroidota</taxon>
        <taxon>Saprospiria</taxon>
        <taxon>Saprospirales</taxon>
        <taxon>Haliscomenobacteraceae</taxon>
        <taxon>Haliscomenobacter</taxon>
    </lineage>
</organism>
<proteinExistence type="predicted"/>
<name>F4L3V5_HALH1</name>
<dbReference type="PANTHER" id="PTHR30213:SF0">
    <property type="entry name" value="UPF0761 MEMBRANE PROTEIN YIHY"/>
    <property type="match status" value="1"/>
</dbReference>
<keyword evidence="4 6" id="KW-1133">Transmembrane helix</keyword>
<dbReference type="PIRSF" id="PIRSF035875">
    <property type="entry name" value="RNase_BN"/>
    <property type="match status" value="1"/>
</dbReference>
<dbReference type="OrthoDB" id="977385at2"/>
<dbReference type="AlphaFoldDB" id="F4L3V5"/>
<feature type="transmembrane region" description="Helical" evidence="6">
    <location>
        <begin position="64"/>
        <end position="86"/>
    </location>
</feature>
<evidence type="ECO:0000256" key="4">
    <source>
        <dbReference type="ARBA" id="ARBA00022989"/>
    </source>
</evidence>
<protein>
    <submittedName>
        <fullName evidence="7">Ribonuclease BN</fullName>
    </submittedName>
</protein>
<feature type="transmembrane region" description="Helical" evidence="6">
    <location>
        <begin position="221"/>
        <end position="239"/>
    </location>
</feature>
<gene>
    <name evidence="7" type="ordered locus">Halhy_0802</name>
</gene>
<evidence type="ECO:0000313" key="8">
    <source>
        <dbReference type="Proteomes" id="UP000008461"/>
    </source>
</evidence>
<feature type="transmembrane region" description="Helical" evidence="6">
    <location>
        <begin position="176"/>
        <end position="201"/>
    </location>
</feature>
<dbReference type="GO" id="GO:0005886">
    <property type="term" value="C:plasma membrane"/>
    <property type="evidence" value="ECO:0007669"/>
    <property type="project" value="UniProtKB-SubCell"/>
</dbReference>
<feature type="transmembrane region" description="Helical" evidence="6">
    <location>
        <begin position="133"/>
        <end position="155"/>
    </location>
</feature>
<dbReference type="eggNOG" id="COG1295">
    <property type="taxonomic scope" value="Bacteria"/>
</dbReference>
<feature type="transmembrane region" description="Helical" evidence="6">
    <location>
        <begin position="286"/>
        <end position="308"/>
    </location>
</feature>
<evidence type="ECO:0000256" key="1">
    <source>
        <dbReference type="ARBA" id="ARBA00004651"/>
    </source>
</evidence>
<dbReference type="HOGENOM" id="CLU_045539_4_2_10"/>
<keyword evidence="5 6" id="KW-0472">Membrane</keyword>
<comment type="subcellular location">
    <subcellularLocation>
        <location evidence="1">Cell membrane</location>
        <topology evidence="1">Multi-pass membrane protein</topology>
    </subcellularLocation>
</comment>
<evidence type="ECO:0000256" key="6">
    <source>
        <dbReference type="SAM" id="Phobius"/>
    </source>
</evidence>
<reference evidence="7 8" key="1">
    <citation type="journal article" date="2011" name="Stand. Genomic Sci.">
        <title>Complete genome sequence of Haliscomenobacter hydrossis type strain (O).</title>
        <authorList>
            <consortium name="US DOE Joint Genome Institute (JGI-PGF)"/>
            <person name="Daligault H."/>
            <person name="Lapidus A."/>
            <person name="Zeytun A."/>
            <person name="Nolan M."/>
            <person name="Lucas S."/>
            <person name="Del Rio T.G."/>
            <person name="Tice H."/>
            <person name="Cheng J.F."/>
            <person name="Tapia R."/>
            <person name="Han C."/>
            <person name="Goodwin L."/>
            <person name="Pitluck S."/>
            <person name="Liolios K."/>
            <person name="Pagani I."/>
            <person name="Ivanova N."/>
            <person name="Huntemann M."/>
            <person name="Mavromatis K."/>
            <person name="Mikhailova N."/>
            <person name="Pati A."/>
            <person name="Chen A."/>
            <person name="Palaniappan K."/>
            <person name="Land M."/>
            <person name="Hauser L."/>
            <person name="Brambilla E.M."/>
            <person name="Rohde M."/>
            <person name="Verbarg S."/>
            <person name="Goker M."/>
            <person name="Bristow J."/>
            <person name="Eisen J.A."/>
            <person name="Markowitz V."/>
            <person name="Hugenholtz P."/>
            <person name="Kyrpides N.C."/>
            <person name="Klenk H.P."/>
            <person name="Woyke T."/>
        </authorList>
    </citation>
    <scope>NUCLEOTIDE SEQUENCE [LARGE SCALE GENOMIC DNA]</scope>
    <source>
        <strain evidence="8">ATCC 27775 / DSM 1100 / LMG 10767 / O</strain>
    </source>
</reference>
<dbReference type="Pfam" id="PF03631">
    <property type="entry name" value="Virul_fac_BrkB"/>
    <property type="match status" value="1"/>
</dbReference>
<dbReference type="PANTHER" id="PTHR30213">
    <property type="entry name" value="INNER MEMBRANE PROTEIN YHJD"/>
    <property type="match status" value="1"/>
</dbReference>
<dbReference type="KEGG" id="hhy:Halhy_0802"/>